<reference evidence="1 2" key="1">
    <citation type="submission" date="2021-02" db="EMBL/GenBank/DDBJ databases">
        <title>Activity-based single-cell genomes from oceanic crustal fluid captures similar information to metagenomic and metatranscriptomic surveys with orders of magnitude less sampling.</title>
        <authorList>
            <person name="D'Angelo T.S."/>
            <person name="Orcutt B.N."/>
        </authorList>
    </citation>
    <scope>NUCLEOTIDE SEQUENCE [LARGE SCALE GENOMIC DNA]</scope>
    <source>
        <strain evidence="1">AH-315-G07</strain>
    </source>
</reference>
<dbReference type="Proteomes" id="UP000722121">
    <property type="component" value="Unassembled WGS sequence"/>
</dbReference>
<comment type="caution">
    <text evidence="1">The sequence shown here is derived from an EMBL/GenBank/DDBJ whole genome shotgun (WGS) entry which is preliminary data.</text>
</comment>
<evidence type="ECO:0000313" key="1">
    <source>
        <dbReference type="EMBL" id="MBN4066915.1"/>
    </source>
</evidence>
<sequence>MHCIVPLAGPDFYHPSYGIKPMIDYRGRPLIEALLKERSWYDTIEQFIFVLQDSTESRNFQQYAKGVFPHSSFVYLTSYTKGALLSSLAGAGQVDDFHAPIIVDLVDIDYTSQGFSPQAYFEQQNVAGIIPYFTADDPCYSYLEVDKQGFLIHAKEKEVISDKASCGTYFFKNLACFLTAVEGSIQRDQELAVNGLFYLCPSFNVLIERGEVVMTQHLSLVSSISKETHVYGH</sequence>
<organism evidence="1 2">
    <name type="scientific">Simkania negevensis</name>
    <dbReference type="NCBI Taxonomy" id="83561"/>
    <lineage>
        <taxon>Bacteria</taxon>
        <taxon>Pseudomonadati</taxon>
        <taxon>Chlamydiota</taxon>
        <taxon>Chlamydiia</taxon>
        <taxon>Parachlamydiales</taxon>
        <taxon>Simkaniaceae</taxon>
        <taxon>Simkania</taxon>
    </lineage>
</organism>
<dbReference type="Gene3D" id="3.90.550.10">
    <property type="entry name" value="Spore Coat Polysaccharide Biosynthesis Protein SpsA, Chain A"/>
    <property type="match status" value="1"/>
</dbReference>
<dbReference type="SUPFAM" id="SSF53448">
    <property type="entry name" value="Nucleotide-diphospho-sugar transferases"/>
    <property type="match status" value="1"/>
</dbReference>
<name>A0ABS3ARD8_9BACT</name>
<protein>
    <submittedName>
        <fullName evidence="1">Uncharacterized protein</fullName>
    </submittedName>
</protein>
<evidence type="ECO:0000313" key="2">
    <source>
        <dbReference type="Proteomes" id="UP000722121"/>
    </source>
</evidence>
<dbReference type="InterPro" id="IPR029044">
    <property type="entry name" value="Nucleotide-diphossugar_trans"/>
</dbReference>
<keyword evidence="2" id="KW-1185">Reference proteome</keyword>
<gene>
    <name evidence="1" type="ORF">JYU14_02410</name>
</gene>
<dbReference type="EMBL" id="JAFITR010000038">
    <property type="protein sequence ID" value="MBN4066915.1"/>
    <property type="molecule type" value="Genomic_DNA"/>
</dbReference>
<proteinExistence type="predicted"/>
<accession>A0ABS3ARD8</accession>